<keyword evidence="6" id="KW-0809">Transit peptide</keyword>
<evidence type="ECO:0000256" key="15">
    <source>
        <dbReference type="ARBA" id="ARBA00070160"/>
    </source>
</evidence>
<feature type="domain" description="FAD/NAD(P)-binding" evidence="17">
    <location>
        <begin position="24"/>
        <end position="140"/>
    </location>
</feature>
<evidence type="ECO:0000256" key="5">
    <source>
        <dbReference type="ARBA" id="ARBA00022827"/>
    </source>
</evidence>
<evidence type="ECO:0000256" key="4">
    <source>
        <dbReference type="ARBA" id="ARBA00022719"/>
    </source>
</evidence>
<dbReference type="EC" id="1.8.5.8" evidence="14"/>
<dbReference type="GO" id="GO:0070224">
    <property type="term" value="F:sulfide:quinone oxidoreductase activity"/>
    <property type="evidence" value="ECO:0007669"/>
    <property type="project" value="TreeGrafter"/>
</dbReference>
<evidence type="ECO:0000256" key="13">
    <source>
        <dbReference type="ARBA" id="ARBA00060891"/>
    </source>
</evidence>
<reference evidence="18" key="1">
    <citation type="submission" date="2020-04" db="EMBL/GenBank/DDBJ databases">
        <authorList>
            <person name="Alioto T."/>
            <person name="Alioto T."/>
            <person name="Gomez Garrido J."/>
        </authorList>
    </citation>
    <scope>NUCLEOTIDE SEQUENCE</scope>
    <source>
        <strain evidence="18">A484AB</strain>
    </source>
</reference>
<evidence type="ECO:0000256" key="6">
    <source>
        <dbReference type="ARBA" id="ARBA00022946"/>
    </source>
</evidence>
<organism evidence="18 19">
    <name type="scientific">Paramuricea clavata</name>
    <name type="common">Red gorgonian</name>
    <name type="synonym">Violescent sea-whip</name>
    <dbReference type="NCBI Taxonomy" id="317549"/>
    <lineage>
        <taxon>Eukaryota</taxon>
        <taxon>Metazoa</taxon>
        <taxon>Cnidaria</taxon>
        <taxon>Anthozoa</taxon>
        <taxon>Octocorallia</taxon>
        <taxon>Malacalcyonacea</taxon>
        <taxon>Plexauridae</taxon>
        <taxon>Paramuricea</taxon>
    </lineage>
</organism>
<dbReference type="InterPro" id="IPR036188">
    <property type="entry name" value="FAD/NAD-bd_sf"/>
</dbReference>
<evidence type="ECO:0000313" key="18">
    <source>
        <dbReference type="EMBL" id="CAB4007019.1"/>
    </source>
</evidence>
<dbReference type="EMBL" id="CACRXK020005675">
    <property type="protein sequence ID" value="CAB4007019.1"/>
    <property type="molecule type" value="Genomic_DNA"/>
</dbReference>
<accession>A0A7D9EDB6</accession>
<evidence type="ECO:0000256" key="14">
    <source>
        <dbReference type="ARBA" id="ARBA00066447"/>
    </source>
</evidence>
<dbReference type="Gene3D" id="3.50.50.60">
    <property type="entry name" value="FAD/NAD(P)-binding domain"/>
    <property type="match status" value="2"/>
</dbReference>
<evidence type="ECO:0000256" key="10">
    <source>
        <dbReference type="ARBA" id="ARBA00052810"/>
    </source>
</evidence>
<keyword evidence="5" id="KW-0274">FAD</keyword>
<comment type="similarity">
    <text evidence="13">Belongs to the SQRD family.</text>
</comment>
<evidence type="ECO:0000259" key="17">
    <source>
        <dbReference type="Pfam" id="PF07992"/>
    </source>
</evidence>
<keyword evidence="7" id="KW-0560">Oxidoreductase</keyword>
<evidence type="ECO:0000256" key="9">
    <source>
        <dbReference type="ARBA" id="ARBA00051038"/>
    </source>
</evidence>
<evidence type="ECO:0000256" key="16">
    <source>
        <dbReference type="ARBA" id="ARBA00082958"/>
    </source>
</evidence>
<evidence type="ECO:0000256" key="11">
    <source>
        <dbReference type="ARBA" id="ARBA00052986"/>
    </source>
</evidence>
<comment type="function">
    <text evidence="12">Catalyzes the oxidation of hydrogen sulfide with the help of a quinone, such as ubiquinone-10, giving rise to thiosulfate and ultimately to sulfane (molecular sulfur) atoms. Requires an additional electron acceptor; can use sulfite, sulfide or cyanide (in vitro). It is believed the in vivo electron acceptor is glutathione.</text>
</comment>
<evidence type="ECO:0000256" key="1">
    <source>
        <dbReference type="ARBA" id="ARBA00001974"/>
    </source>
</evidence>
<dbReference type="OrthoDB" id="5376590at2759"/>
<keyword evidence="3" id="KW-0285">Flavoprotein</keyword>
<name>A0A7D9EDB6_PARCT</name>
<comment type="caution">
    <text evidence="18">The sequence shown here is derived from an EMBL/GenBank/DDBJ whole genome shotgun (WGS) entry which is preliminary data.</text>
</comment>
<gene>
    <name evidence="18" type="ORF">PACLA_8A053912</name>
</gene>
<proteinExistence type="inferred from homology"/>
<evidence type="ECO:0000256" key="2">
    <source>
        <dbReference type="ARBA" id="ARBA00004173"/>
    </source>
</evidence>
<protein>
    <recommendedName>
        <fullName evidence="15">Sulfide:quinone oxidoreductase, mitochondrial</fullName>
        <ecNumber evidence="14">1.8.5.8</ecNumber>
    </recommendedName>
    <alternativeName>
        <fullName evidence="16">Sulfide quinone oxidoreductase</fullName>
    </alternativeName>
</protein>
<dbReference type="SUPFAM" id="SSF51905">
    <property type="entry name" value="FAD/NAD(P)-binding domain"/>
    <property type="match status" value="2"/>
</dbReference>
<keyword evidence="19" id="KW-1185">Reference proteome</keyword>
<dbReference type="InterPro" id="IPR015904">
    <property type="entry name" value="Sulphide_quinone_reductase"/>
</dbReference>
<keyword evidence="4" id="KW-0874">Quinone</keyword>
<dbReference type="GO" id="GO:0070221">
    <property type="term" value="P:sulfide oxidation, using sulfide:quinone oxidoreductase"/>
    <property type="evidence" value="ECO:0007669"/>
    <property type="project" value="TreeGrafter"/>
</dbReference>
<evidence type="ECO:0000256" key="12">
    <source>
        <dbReference type="ARBA" id="ARBA00059167"/>
    </source>
</evidence>
<dbReference type="PANTHER" id="PTHR10632">
    <property type="entry name" value="SULFIDE:QUINONE OXIDOREDUCTASE"/>
    <property type="match status" value="1"/>
</dbReference>
<dbReference type="GO" id="GO:0071949">
    <property type="term" value="F:FAD binding"/>
    <property type="evidence" value="ECO:0007669"/>
    <property type="project" value="TreeGrafter"/>
</dbReference>
<comment type="catalytic activity">
    <reaction evidence="11">
        <text>a quinone + hydrogen sulfide + glutathione + H(+) = S-sulfanylglutathione + a quinol</text>
        <dbReference type="Rhea" id="RHEA:55156"/>
        <dbReference type="ChEBI" id="CHEBI:15378"/>
        <dbReference type="ChEBI" id="CHEBI:24646"/>
        <dbReference type="ChEBI" id="CHEBI:29919"/>
        <dbReference type="ChEBI" id="CHEBI:57925"/>
        <dbReference type="ChEBI" id="CHEBI:58905"/>
        <dbReference type="ChEBI" id="CHEBI:132124"/>
        <dbReference type="EC" id="1.8.5.8"/>
    </reaction>
    <physiologicalReaction direction="left-to-right" evidence="11">
        <dbReference type="Rhea" id="RHEA:55157"/>
    </physiologicalReaction>
</comment>
<dbReference type="Proteomes" id="UP001152795">
    <property type="component" value="Unassembled WGS sequence"/>
</dbReference>
<evidence type="ECO:0000313" key="19">
    <source>
        <dbReference type="Proteomes" id="UP001152795"/>
    </source>
</evidence>
<evidence type="ECO:0000256" key="7">
    <source>
        <dbReference type="ARBA" id="ARBA00023002"/>
    </source>
</evidence>
<dbReference type="GO" id="GO:0048038">
    <property type="term" value="F:quinone binding"/>
    <property type="evidence" value="ECO:0007669"/>
    <property type="project" value="UniProtKB-KW"/>
</dbReference>
<comment type="cofactor">
    <cofactor evidence="1">
        <name>FAD</name>
        <dbReference type="ChEBI" id="CHEBI:57692"/>
    </cofactor>
</comment>
<dbReference type="GO" id="GO:0106436">
    <property type="term" value="F:glutathione-dependent sulfide quinone oxidoreductase activity"/>
    <property type="evidence" value="ECO:0007669"/>
    <property type="project" value="UniProtKB-EC"/>
</dbReference>
<dbReference type="InterPro" id="IPR023753">
    <property type="entry name" value="FAD/NAD-binding_dom"/>
</dbReference>
<evidence type="ECO:0000256" key="3">
    <source>
        <dbReference type="ARBA" id="ARBA00022630"/>
    </source>
</evidence>
<comment type="catalytic activity">
    <reaction evidence="9">
        <text>ubiquinone-10 + hydrogen sulfide + sulfite + 2 H(+) = ubiquinol-10 + thiosulfate</text>
        <dbReference type="Rhea" id="RHEA:38359"/>
        <dbReference type="ChEBI" id="CHEBI:15378"/>
        <dbReference type="ChEBI" id="CHEBI:17359"/>
        <dbReference type="ChEBI" id="CHEBI:29919"/>
        <dbReference type="ChEBI" id="CHEBI:33542"/>
        <dbReference type="ChEBI" id="CHEBI:46245"/>
        <dbReference type="ChEBI" id="CHEBI:64183"/>
    </reaction>
    <physiologicalReaction direction="left-to-right" evidence="9">
        <dbReference type="Rhea" id="RHEA:38360"/>
    </physiologicalReaction>
</comment>
<keyword evidence="8" id="KW-0496">Mitochondrion</keyword>
<sequence length="437" mass="48202">MRFLRSASIFRRGFSTSSLVQNSYKFVVAGGGAGGIGTAAALKRIYGKDATVAVIEPSQTQYYQPLWTLVGAGAVDFETSSQPMEKMIPKGCDWLQTKVETFHPESNSVVTSDGDKISYENLIVALGLELRFDMVEGLPEALHTDGVCSNYSAQTVKDTWKCLQSFEGGNALFTLPITPIKCLGAPQKIMYLADDYFRKSGVRDKASIQFCSALGVIFGVKKYAQELSKICEKRDLNLNFRHNLVKVNAAQRTATFDILNADGVSTGETKTMEYDMIHVTPPMSAPPALRQSTSLTDSKGFLDVHQYTLQHKRYPNVFGLGDCVNTPNGKTAAAVAGQLGVVMNNLYAYIYGKSMNASYDGYTSCPLVTSYGKCILAEFDYNAQPLETMPLNQGKERYFSYLVKKDILPEIYWTGLMKGSWYGPGTIRRILHLGMSK</sequence>
<comment type="subcellular location">
    <subcellularLocation>
        <location evidence="2">Mitochondrion</location>
    </subcellularLocation>
</comment>
<dbReference type="PANTHER" id="PTHR10632:SF2">
    <property type="entry name" value="SULFIDE:QUINONE OXIDOREDUCTASE, MITOCHONDRIAL"/>
    <property type="match status" value="1"/>
</dbReference>
<evidence type="ECO:0000256" key="8">
    <source>
        <dbReference type="ARBA" id="ARBA00023128"/>
    </source>
</evidence>
<dbReference type="Pfam" id="PF07992">
    <property type="entry name" value="Pyr_redox_2"/>
    <property type="match status" value="1"/>
</dbReference>
<dbReference type="FunFam" id="3.50.50.60:FF:000034">
    <property type="entry name" value="sulfide:quinone oxidoreductase, mitochondrial"/>
    <property type="match status" value="1"/>
</dbReference>
<comment type="catalytic activity">
    <reaction evidence="10">
        <text>ubiquinone-10 + hydrogen sulfide + glutathione + H(+) = S-sulfanylglutathione + ubiquinol-10</text>
        <dbReference type="Rhea" id="RHEA:62608"/>
        <dbReference type="ChEBI" id="CHEBI:15378"/>
        <dbReference type="ChEBI" id="CHEBI:29919"/>
        <dbReference type="ChEBI" id="CHEBI:46245"/>
        <dbReference type="ChEBI" id="CHEBI:57925"/>
        <dbReference type="ChEBI" id="CHEBI:58905"/>
        <dbReference type="ChEBI" id="CHEBI:64183"/>
    </reaction>
    <physiologicalReaction direction="left-to-right" evidence="10">
        <dbReference type="Rhea" id="RHEA:62609"/>
    </physiologicalReaction>
</comment>
<dbReference type="AlphaFoldDB" id="A0A7D9EDB6"/>
<dbReference type="GO" id="GO:0005739">
    <property type="term" value="C:mitochondrion"/>
    <property type="evidence" value="ECO:0007669"/>
    <property type="project" value="UniProtKB-SubCell"/>
</dbReference>